<comment type="subcellular location">
    <subcellularLocation>
        <location evidence="1">Cell membrane</location>
    </subcellularLocation>
</comment>
<evidence type="ECO:0000256" key="2">
    <source>
        <dbReference type="ARBA" id="ARBA00004752"/>
    </source>
</evidence>
<dbReference type="OrthoDB" id="9766909at2"/>
<dbReference type="GO" id="GO:0030288">
    <property type="term" value="C:outer membrane-bounded periplasmic space"/>
    <property type="evidence" value="ECO:0007669"/>
    <property type="project" value="TreeGrafter"/>
</dbReference>
<keyword evidence="5" id="KW-1003">Cell membrane</keyword>
<evidence type="ECO:0000256" key="16">
    <source>
        <dbReference type="ARBA" id="ARBA00034000"/>
    </source>
</evidence>
<evidence type="ECO:0000256" key="11">
    <source>
        <dbReference type="ARBA" id="ARBA00022960"/>
    </source>
</evidence>
<dbReference type="InterPro" id="IPR023346">
    <property type="entry name" value="Lysozyme-like_dom_sf"/>
</dbReference>
<evidence type="ECO:0000256" key="17">
    <source>
        <dbReference type="ARBA" id="ARBA00049902"/>
    </source>
</evidence>
<dbReference type="GO" id="GO:0071555">
    <property type="term" value="P:cell wall organization"/>
    <property type="evidence" value="ECO:0007669"/>
    <property type="project" value="UniProtKB-KW"/>
</dbReference>
<evidence type="ECO:0000256" key="19">
    <source>
        <dbReference type="SAM" id="Phobius"/>
    </source>
</evidence>
<dbReference type="GO" id="GO:0005886">
    <property type="term" value="C:plasma membrane"/>
    <property type="evidence" value="ECO:0007669"/>
    <property type="project" value="UniProtKB-SubCell"/>
</dbReference>
<evidence type="ECO:0000256" key="14">
    <source>
        <dbReference type="ARBA" id="ARBA00023268"/>
    </source>
</evidence>
<dbReference type="Gene3D" id="3.40.710.10">
    <property type="entry name" value="DD-peptidase/beta-lactamase superfamily"/>
    <property type="match status" value="2"/>
</dbReference>
<evidence type="ECO:0000256" key="3">
    <source>
        <dbReference type="ARBA" id="ARBA00007090"/>
    </source>
</evidence>
<feature type="region of interest" description="Disordered" evidence="18">
    <location>
        <begin position="1"/>
        <end position="22"/>
    </location>
</feature>
<dbReference type="Pfam" id="PF00905">
    <property type="entry name" value="Transpeptidase"/>
    <property type="match status" value="1"/>
</dbReference>
<evidence type="ECO:0000259" key="21">
    <source>
        <dbReference type="Pfam" id="PF00912"/>
    </source>
</evidence>
<dbReference type="Pfam" id="PF00912">
    <property type="entry name" value="Transgly"/>
    <property type="match status" value="1"/>
</dbReference>
<keyword evidence="12" id="KW-0573">Peptidoglycan synthesis</keyword>
<dbReference type="InterPro" id="IPR001264">
    <property type="entry name" value="Glyco_trans_51"/>
</dbReference>
<evidence type="ECO:0000256" key="7">
    <source>
        <dbReference type="ARBA" id="ARBA00022670"/>
    </source>
</evidence>
<evidence type="ECO:0000256" key="12">
    <source>
        <dbReference type="ARBA" id="ARBA00022984"/>
    </source>
</evidence>
<keyword evidence="9" id="KW-0808">Transferase</keyword>
<keyword evidence="11" id="KW-0133">Cell shape</keyword>
<dbReference type="SUPFAM" id="SSF53955">
    <property type="entry name" value="Lysozyme-like"/>
    <property type="match status" value="1"/>
</dbReference>
<evidence type="ECO:0000256" key="13">
    <source>
        <dbReference type="ARBA" id="ARBA00023136"/>
    </source>
</evidence>
<dbReference type="PANTHER" id="PTHR32282:SF11">
    <property type="entry name" value="PENICILLIN-BINDING PROTEIN 1B"/>
    <property type="match status" value="1"/>
</dbReference>
<reference evidence="22 23" key="1">
    <citation type="submission" date="2016-10" db="EMBL/GenBank/DDBJ databases">
        <authorList>
            <person name="de Groot N.N."/>
        </authorList>
    </citation>
    <scope>NUCLEOTIDE SEQUENCE [LARGE SCALE GENOMIC DNA]</scope>
    <source>
        <strain evidence="22 23">Vu-144</strain>
    </source>
</reference>
<accession>A0A1H3WS39</accession>
<feature type="compositionally biased region" description="Low complexity" evidence="18">
    <location>
        <begin position="790"/>
        <end position="806"/>
    </location>
</feature>
<dbReference type="GO" id="GO:0008955">
    <property type="term" value="F:peptidoglycan glycosyltransferase activity"/>
    <property type="evidence" value="ECO:0007669"/>
    <property type="project" value="UniProtKB-EC"/>
</dbReference>
<feature type="compositionally biased region" description="Polar residues" evidence="18">
    <location>
        <begin position="774"/>
        <end position="784"/>
    </location>
</feature>
<dbReference type="InterPro" id="IPR012338">
    <property type="entry name" value="Beta-lactam/transpept-like"/>
</dbReference>
<dbReference type="PANTHER" id="PTHR32282">
    <property type="entry name" value="BINDING PROTEIN TRANSPEPTIDASE, PUTATIVE-RELATED"/>
    <property type="match status" value="1"/>
</dbReference>
<comment type="similarity">
    <text evidence="4">In the N-terminal section; belongs to the glycosyltransferase 51 family.</text>
</comment>
<dbReference type="EMBL" id="FNQY01000003">
    <property type="protein sequence ID" value="SDZ89164.1"/>
    <property type="molecule type" value="Genomic_DNA"/>
</dbReference>
<sequence>MTQQNKSSAGNQSGANSKPAGKPKNKVVRLLWIIFFAGLLGGCLIIAMANYGLLGEMPSIEQLQNPNASEASQIFADDGTLMGKIYSEDRINVSFEQISPHVIQALIATEDERFYQHSGIDPRSLARAFFSLGGDGGASTITMQTAKNLFTDYKRNAFIRIIQKLKESIIAIKLERNFTKNEIVTLYLNTVPFGDNVYGIRNAARTFFQVNPSELTVNQAAVLIGMLKASTAYNPRIHMDRALQRRNVVINQMVRNRFVSAADAEKIKKEPITLNYHKMSNSNGLAPYFRTELIRQLKQWCADPANKKPDGTTYNLYRDGLRIYTTINPDLQRYAESAVSKNMSSMQKLLNAQENVKDGSIWKGHEITVERSMKRSNRWRTSKENGMSDADIEKSFHVKTKMKVFAWNSKRETDTVMTPYDSIKYTKQMLQAGVMAMDPISGEVKAWVGGIDFQTYKFDHVNINTKRQVGSTIKPLLYSMAIEQGGFTPSTPVEDVQQYFKGYGNVPATGATCTGRTMPMSEALAESRNCATAYIMKQMGPNGNEGAVKFVDFLKTCGITSKIDPYPSIALGSGEISLYEMMEAYSMFPGRGFTVQPMIITRIEDAHHNILFTSTPKRKQVISDITASSLVSMMQDVIDYGTGRRMASYDIPGEIAGKTGTTNDNSDAWFIGFTPQLLVGIWTGCDSRFIRFNSTAIGQGSSLALPIWAYFFQKAYADKSAGLNSSQRFNPGSANPAESIIYDWAHDIKDSTDSIQNTILNQPGLKPQEIGPESDTNVNSQDQNDVPLIGGSSSGKKTKAKAVMPAPKKEEPKKKGIFRKIFGGGKDKGK</sequence>
<evidence type="ECO:0000313" key="22">
    <source>
        <dbReference type="EMBL" id="SDZ89164.1"/>
    </source>
</evidence>
<dbReference type="InterPro" id="IPR036950">
    <property type="entry name" value="PBP_transglycosylase"/>
</dbReference>
<keyword evidence="19" id="KW-1133">Transmembrane helix</keyword>
<dbReference type="RefSeq" id="WP_091394198.1">
    <property type="nucleotide sequence ID" value="NZ_FNQY01000003.1"/>
</dbReference>
<dbReference type="GO" id="GO:0008360">
    <property type="term" value="P:regulation of cell shape"/>
    <property type="evidence" value="ECO:0007669"/>
    <property type="project" value="UniProtKB-KW"/>
</dbReference>
<dbReference type="AlphaFoldDB" id="A0A1H3WS39"/>
<evidence type="ECO:0000256" key="9">
    <source>
        <dbReference type="ARBA" id="ARBA00022679"/>
    </source>
</evidence>
<dbReference type="Gene3D" id="1.10.3810.10">
    <property type="entry name" value="Biosynthetic peptidoglycan transglycosylase-like"/>
    <property type="match status" value="1"/>
</dbReference>
<keyword evidence="19" id="KW-0812">Transmembrane</keyword>
<comment type="catalytic activity">
    <reaction evidence="16">
        <text>Preferential cleavage: (Ac)2-L-Lys-D-Ala-|-D-Ala. Also transpeptidation of peptidyl-alanyl moieties that are N-acyl substituents of D-alanine.</text>
        <dbReference type="EC" id="3.4.16.4"/>
    </reaction>
</comment>
<dbReference type="SUPFAM" id="SSF56601">
    <property type="entry name" value="beta-lactamase/transpeptidase-like"/>
    <property type="match status" value="1"/>
</dbReference>
<protein>
    <submittedName>
        <fullName evidence="22">Penicillin-binding protein 1A</fullName>
    </submittedName>
</protein>
<dbReference type="GO" id="GO:0008658">
    <property type="term" value="F:penicillin binding"/>
    <property type="evidence" value="ECO:0007669"/>
    <property type="project" value="InterPro"/>
</dbReference>
<keyword evidence="14" id="KW-0511">Multifunctional enzyme</keyword>
<keyword evidence="8" id="KW-0328">Glycosyltransferase</keyword>
<keyword evidence="6" id="KW-0121">Carboxypeptidase</keyword>
<feature type="domain" description="Glycosyl transferase family 51" evidence="21">
    <location>
        <begin position="79"/>
        <end position="253"/>
    </location>
</feature>
<keyword evidence="10" id="KW-0378">Hydrolase</keyword>
<dbReference type="GO" id="GO:0009252">
    <property type="term" value="P:peptidoglycan biosynthetic process"/>
    <property type="evidence" value="ECO:0007669"/>
    <property type="project" value="UniProtKB-KW"/>
</dbReference>
<keyword evidence="13 19" id="KW-0472">Membrane</keyword>
<dbReference type="InterPro" id="IPR050396">
    <property type="entry name" value="Glycosyltr_51/Transpeptidase"/>
</dbReference>
<comment type="similarity">
    <text evidence="3">In the C-terminal section; belongs to the transpeptidase family.</text>
</comment>
<keyword evidence="7" id="KW-0645">Protease</keyword>
<evidence type="ECO:0000256" key="10">
    <source>
        <dbReference type="ARBA" id="ARBA00022801"/>
    </source>
</evidence>
<feature type="region of interest" description="Disordered" evidence="18">
    <location>
        <begin position="762"/>
        <end position="830"/>
    </location>
</feature>
<proteinExistence type="inferred from homology"/>
<feature type="compositionally biased region" description="Polar residues" evidence="18">
    <location>
        <begin position="1"/>
        <end position="16"/>
    </location>
</feature>
<keyword evidence="15" id="KW-0961">Cell wall biogenesis/degradation</keyword>
<dbReference type="STRING" id="551991.SAMN05192529_103205"/>
<evidence type="ECO:0000256" key="4">
    <source>
        <dbReference type="ARBA" id="ARBA00007739"/>
    </source>
</evidence>
<keyword evidence="23" id="KW-1185">Reference proteome</keyword>
<comment type="pathway">
    <text evidence="2">Cell wall biogenesis; peptidoglycan biosynthesis.</text>
</comment>
<dbReference type="GO" id="GO:0009002">
    <property type="term" value="F:serine-type D-Ala-D-Ala carboxypeptidase activity"/>
    <property type="evidence" value="ECO:0007669"/>
    <property type="project" value="UniProtKB-EC"/>
</dbReference>
<evidence type="ECO:0000256" key="5">
    <source>
        <dbReference type="ARBA" id="ARBA00022475"/>
    </source>
</evidence>
<dbReference type="GO" id="GO:0006508">
    <property type="term" value="P:proteolysis"/>
    <property type="evidence" value="ECO:0007669"/>
    <property type="project" value="UniProtKB-KW"/>
</dbReference>
<dbReference type="Proteomes" id="UP000199041">
    <property type="component" value="Unassembled WGS sequence"/>
</dbReference>
<organism evidence="22 23">
    <name type="scientific">Arachidicoccus rhizosphaerae</name>
    <dbReference type="NCBI Taxonomy" id="551991"/>
    <lineage>
        <taxon>Bacteria</taxon>
        <taxon>Pseudomonadati</taxon>
        <taxon>Bacteroidota</taxon>
        <taxon>Chitinophagia</taxon>
        <taxon>Chitinophagales</taxon>
        <taxon>Chitinophagaceae</taxon>
        <taxon>Arachidicoccus</taxon>
    </lineage>
</organism>
<evidence type="ECO:0000256" key="6">
    <source>
        <dbReference type="ARBA" id="ARBA00022645"/>
    </source>
</evidence>
<evidence type="ECO:0000256" key="18">
    <source>
        <dbReference type="SAM" id="MobiDB-lite"/>
    </source>
</evidence>
<evidence type="ECO:0000313" key="23">
    <source>
        <dbReference type="Proteomes" id="UP000199041"/>
    </source>
</evidence>
<comment type="catalytic activity">
    <reaction evidence="17">
        <text>[GlcNAc-(1-&gt;4)-Mur2Ac(oyl-L-Ala-gamma-D-Glu-L-Lys-D-Ala-D-Ala)](n)-di-trans,octa-cis-undecaprenyl diphosphate + beta-D-GlcNAc-(1-&gt;4)-Mur2Ac(oyl-L-Ala-gamma-D-Glu-L-Lys-D-Ala-D-Ala)-di-trans,octa-cis-undecaprenyl diphosphate = [GlcNAc-(1-&gt;4)-Mur2Ac(oyl-L-Ala-gamma-D-Glu-L-Lys-D-Ala-D-Ala)](n+1)-di-trans,octa-cis-undecaprenyl diphosphate + di-trans,octa-cis-undecaprenyl diphosphate + H(+)</text>
        <dbReference type="Rhea" id="RHEA:23708"/>
        <dbReference type="Rhea" id="RHEA-COMP:9602"/>
        <dbReference type="Rhea" id="RHEA-COMP:9603"/>
        <dbReference type="ChEBI" id="CHEBI:15378"/>
        <dbReference type="ChEBI" id="CHEBI:58405"/>
        <dbReference type="ChEBI" id="CHEBI:60033"/>
        <dbReference type="ChEBI" id="CHEBI:78435"/>
        <dbReference type="EC" id="2.4.99.28"/>
    </reaction>
</comment>
<evidence type="ECO:0000256" key="8">
    <source>
        <dbReference type="ARBA" id="ARBA00022676"/>
    </source>
</evidence>
<feature type="domain" description="Penicillin-binding protein transpeptidase" evidence="20">
    <location>
        <begin position="433"/>
        <end position="676"/>
    </location>
</feature>
<evidence type="ECO:0000256" key="15">
    <source>
        <dbReference type="ARBA" id="ARBA00023316"/>
    </source>
</evidence>
<feature type="transmembrane region" description="Helical" evidence="19">
    <location>
        <begin position="30"/>
        <end position="54"/>
    </location>
</feature>
<name>A0A1H3WS39_9BACT</name>
<evidence type="ECO:0000259" key="20">
    <source>
        <dbReference type="Pfam" id="PF00905"/>
    </source>
</evidence>
<gene>
    <name evidence="22" type="ORF">SAMN05192529_103205</name>
</gene>
<evidence type="ECO:0000256" key="1">
    <source>
        <dbReference type="ARBA" id="ARBA00004236"/>
    </source>
</evidence>
<dbReference type="InterPro" id="IPR001460">
    <property type="entry name" value="PCN-bd_Tpept"/>
</dbReference>